<comment type="caution">
    <text evidence="1">The sequence shown here is derived from an EMBL/GenBank/DDBJ whole genome shotgun (WGS) entry which is preliminary data.</text>
</comment>
<reference evidence="2" key="1">
    <citation type="journal article" date="2019" name="Int. J. Syst. Evol. Microbiol.">
        <title>The Global Catalogue of Microorganisms (GCM) 10K type strain sequencing project: providing services to taxonomists for standard genome sequencing and annotation.</title>
        <authorList>
            <consortium name="The Broad Institute Genomics Platform"/>
            <consortium name="The Broad Institute Genome Sequencing Center for Infectious Disease"/>
            <person name="Wu L."/>
            <person name="Ma J."/>
        </authorList>
    </citation>
    <scope>NUCLEOTIDE SEQUENCE [LARGE SCALE GENOMIC DNA]</scope>
    <source>
        <strain evidence="2">CCUG 54329</strain>
    </source>
</reference>
<gene>
    <name evidence="1" type="ORF">ACFQ24_05760</name>
</gene>
<organism evidence="1 2">
    <name type="scientific">Sphingobium olei</name>
    <dbReference type="NCBI Taxonomy" id="420955"/>
    <lineage>
        <taxon>Bacteria</taxon>
        <taxon>Pseudomonadati</taxon>
        <taxon>Pseudomonadota</taxon>
        <taxon>Alphaproteobacteria</taxon>
        <taxon>Sphingomonadales</taxon>
        <taxon>Sphingomonadaceae</taxon>
        <taxon>Sphingobium</taxon>
    </lineage>
</organism>
<feature type="non-terminal residue" evidence="1">
    <location>
        <position position="184"/>
    </location>
</feature>
<protein>
    <submittedName>
        <fullName evidence="1">Uncharacterized protein</fullName>
    </submittedName>
</protein>
<evidence type="ECO:0000313" key="2">
    <source>
        <dbReference type="Proteomes" id="UP001597203"/>
    </source>
</evidence>
<evidence type="ECO:0000313" key="1">
    <source>
        <dbReference type="EMBL" id="MFD1104378.1"/>
    </source>
</evidence>
<keyword evidence="2" id="KW-1185">Reference proteome</keyword>
<dbReference type="Proteomes" id="UP001597203">
    <property type="component" value="Unassembled WGS sequence"/>
</dbReference>
<accession>A0ABW3NYM7</accession>
<name>A0ABW3NYM7_9SPHN</name>
<proteinExistence type="predicted"/>
<dbReference type="EMBL" id="JBHTLS010000096">
    <property type="protein sequence ID" value="MFD1104378.1"/>
    <property type="molecule type" value="Genomic_DNA"/>
</dbReference>
<sequence>MGRSNAQAFHDPMTLQQAIPTLESRPAGAIVALADNLFDITGPAQEMTTQLARERSNQLIEQIRAIDPDYRFESLGFPYTPEGQFNQINDLRFARAVTFLRARNEIRPLQLETLRLLQQRVDNAYSEGVKLLREGKLKVRLSRFRGQRLTAGSGVDSRLPFGGGVGRAYWADGGRVGDHRHITA</sequence>